<evidence type="ECO:0000313" key="2">
    <source>
        <dbReference type="Proteomes" id="UP000479293"/>
    </source>
</evidence>
<dbReference type="AlphaFoldDB" id="A0A7C9FY31"/>
<protein>
    <submittedName>
        <fullName evidence="1">Uncharacterized protein</fullName>
    </submittedName>
</protein>
<reference evidence="1 2" key="1">
    <citation type="submission" date="2019-10" db="EMBL/GenBank/DDBJ databases">
        <title>Draft Genome Sequence of Cytophagaceae sp. SJW1-29.</title>
        <authorList>
            <person name="Choi A."/>
        </authorList>
    </citation>
    <scope>NUCLEOTIDE SEQUENCE [LARGE SCALE GENOMIC DNA]</scope>
    <source>
        <strain evidence="1 2">SJW1-29</strain>
    </source>
</reference>
<dbReference type="EMBL" id="WHLY01000002">
    <property type="protein sequence ID" value="MPR31948.1"/>
    <property type="molecule type" value="Genomic_DNA"/>
</dbReference>
<name>A0A7C9FY31_9BACT</name>
<sequence>MPPIPGAPRHAVQELTAERAAHIDKIRSIDQQLITEYAKLDSCIVAALLTLTAPPAHSWNATAQPDTLTPTEVRQLTSLTPQIIKELKICDEARQINGLLNAKIQTLIAETSRQETEINDAQQGLKEETARRSVMERRAKRRGNVVLVETLVIAAAIVTKIFL</sequence>
<organism evidence="1 2">
    <name type="scientific">Salmonirosea aquatica</name>
    <dbReference type="NCBI Taxonomy" id="2654236"/>
    <lineage>
        <taxon>Bacteria</taxon>
        <taxon>Pseudomonadati</taxon>
        <taxon>Bacteroidota</taxon>
        <taxon>Cytophagia</taxon>
        <taxon>Cytophagales</taxon>
        <taxon>Spirosomataceae</taxon>
        <taxon>Salmonirosea</taxon>
    </lineage>
</organism>
<proteinExistence type="predicted"/>
<gene>
    <name evidence="1" type="ORF">GBK04_00935</name>
</gene>
<accession>A0A7C9FY31</accession>
<dbReference type="Proteomes" id="UP000479293">
    <property type="component" value="Unassembled WGS sequence"/>
</dbReference>
<dbReference type="RefSeq" id="WP_152756071.1">
    <property type="nucleotide sequence ID" value="NZ_WHLY01000002.1"/>
</dbReference>
<evidence type="ECO:0000313" key="1">
    <source>
        <dbReference type="EMBL" id="MPR31948.1"/>
    </source>
</evidence>
<comment type="caution">
    <text evidence="1">The sequence shown here is derived from an EMBL/GenBank/DDBJ whole genome shotgun (WGS) entry which is preliminary data.</text>
</comment>
<keyword evidence="2" id="KW-1185">Reference proteome</keyword>